<dbReference type="Proteomes" id="UP000001307">
    <property type="component" value="Unassembled WGS sequence"/>
</dbReference>
<sequence length="74" mass="8480">MSGSPTYGTGDNNVLQQTQNQRIVKQLLPIFSRSFFIFKKCMNLLFNDKERCTAAVATLTLKFGFDIFSNKFFT</sequence>
<name>E4XX50_OIKDI</name>
<gene>
    <name evidence="1" type="ORF">GSOID_T00007230001</name>
</gene>
<dbReference type="AlphaFoldDB" id="E4XX50"/>
<evidence type="ECO:0000313" key="2">
    <source>
        <dbReference type="Proteomes" id="UP000001307"/>
    </source>
</evidence>
<evidence type="ECO:0000313" key="1">
    <source>
        <dbReference type="EMBL" id="CBY14244.1"/>
    </source>
</evidence>
<protein>
    <submittedName>
        <fullName evidence="1">Uncharacterized protein</fullName>
    </submittedName>
</protein>
<dbReference type="InParanoid" id="E4XX50"/>
<organism evidence="1">
    <name type="scientific">Oikopleura dioica</name>
    <name type="common">Tunicate</name>
    <dbReference type="NCBI Taxonomy" id="34765"/>
    <lineage>
        <taxon>Eukaryota</taxon>
        <taxon>Metazoa</taxon>
        <taxon>Chordata</taxon>
        <taxon>Tunicata</taxon>
        <taxon>Appendicularia</taxon>
        <taxon>Copelata</taxon>
        <taxon>Oikopleuridae</taxon>
        <taxon>Oikopleura</taxon>
    </lineage>
</organism>
<dbReference type="EMBL" id="FN653267">
    <property type="protein sequence ID" value="CBY14244.1"/>
    <property type="molecule type" value="Genomic_DNA"/>
</dbReference>
<proteinExistence type="predicted"/>
<reference evidence="1" key="1">
    <citation type="journal article" date="2010" name="Science">
        <title>Plasticity of animal genome architecture unmasked by rapid evolution of a pelagic tunicate.</title>
        <authorList>
            <person name="Denoeud F."/>
            <person name="Henriet S."/>
            <person name="Mungpakdee S."/>
            <person name="Aury J.M."/>
            <person name="Da Silva C."/>
            <person name="Brinkmann H."/>
            <person name="Mikhaleva J."/>
            <person name="Olsen L.C."/>
            <person name="Jubin C."/>
            <person name="Canestro C."/>
            <person name="Bouquet J.M."/>
            <person name="Danks G."/>
            <person name="Poulain J."/>
            <person name="Campsteijn C."/>
            <person name="Adamski M."/>
            <person name="Cross I."/>
            <person name="Yadetie F."/>
            <person name="Muffato M."/>
            <person name="Louis A."/>
            <person name="Butcher S."/>
            <person name="Tsagkogeorga G."/>
            <person name="Konrad A."/>
            <person name="Singh S."/>
            <person name="Jensen M.F."/>
            <person name="Cong E.H."/>
            <person name="Eikeseth-Otteraa H."/>
            <person name="Noel B."/>
            <person name="Anthouard V."/>
            <person name="Porcel B.M."/>
            <person name="Kachouri-Lafond R."/>
            <person name="Nishino A."/>
            <person name="Ugolini M."/>
            <person name="Chourrout P."/>
            <person name="Nishida H."/>
            <person name="Aasland R."/>
            <person name="Huzurbazar S."/>
            <person name="Westhof E."/>
            <person name="Delsuc F."/>
            <person name="Lehrach H."/>
            <person name="Reinhardt R."/>
            <person name="Weissenbach J."/>
            <person name="Roy S.W."/>
            <person name="Artiguenave F."/>
            <person name="Postlethwait J.H."/>
            <person name="Manak J.R."/>
            <person name="Thompson E.M."/>
            <person name="Jaillon O."/>
            <person name="Du Pasquier L."/>
            <person name="Boudinot P."/>
            <person name="Liberles D.A."/>
            <person name="Volff J.N."/>
            <person name="Philippe H."/>
            <person name="Lenhard B."/>
            <person name="Roest Crollius H."/>
            <person name="Wincker P."/>
            <person name="Chourrout D."/>
        </authorList>
    </citation>
    <scope>NUCLEOTIDE SEQUENCE [LARGE SCALE GENOMIC DNA]</scope>
</reference>
<accession>E4XX50</accession>
<keyword evidence="2" id="KW-1185">Reference proteome</keyword>